<sequence length="364" mass="42192">MTKKTIKKKVCQSYTIQEKMIVIRYALHESNTKATAKFDLDKSQVGCWIMKLKDQLSKVGYKKSCHLGSSDRKKFFPEEEAQLYAWIVEMHNAALAITYNSLKLKMLRIVSETALKSHELAKRQLASSFKTFSIWLMHFLKCHKLTLCQKTKIAQKMPADLEEKLLNFQQHVIQLHYMKNYSLSNIANMNETSVWFDMAGNLTIKEINTKTVHIYTTGNENNCFTSSPSSDVIVFFHKKGWMDEQRHLTDAVKTKVKENNNDFVVISKISPKIIQCAFRKCSISNAIDGSEDDEIYHYEIFDNRTHQTSDKIRCDEIYSNEICLDEVPSENIIIIDSSKDEDNNTNQDIFVEDNEEVFIFATNQ</sequence>
<protein>
    <submittedName>
        <fullName evidence="1">2429_t:CDS:1</fullName>
    </submittedName>
</protein>
<accession>A0ACA9M5A2</accession>
<reference evidence="1" key="1">
    <citation type="submission" date="2021-06" db="EMBL/GenBank/DDBJ databases">
        <authorList>
            <person name="Kallberg Y."/>
            <person name="Tangrot J."/>
            <person name="Rosling A."/>
        </authorList>
    </citation>
    <scope>NUCLEOTIDE SEQUENCE</scope>
    <source>
        <strain evidence="1">28 12/20/2015</strain>
    </source>
</reference>
<dbReference type="Proteomes" id="UP000789366">
    <property type="component" value="Unassembled WGS sequence"/>
</dbReference>
<name>A0ACA9M5A2_9GLOM</name>
<organism evidence="1 2">
    <name type="scientific">Cetraspora pellucida</name>
    <dbReference type="NCBI Taxonomy" id="1433469"/>
    <lineage>
        <taxon>Eukaryota</taxon>
        <taxon>Fungi</taxon>
        <taxon>Fungi incertae sedis</taxon>
        <taxon>Mucoromycota</taxon>
        <taxon>Glomeromycotina</taxon>
        <taxon>Glomeromycetes</taxon>
        <taxon>Diversisporales</taxon>
        <taxon>Gigasporaceae</taxon>
        <taxon>Cetraspora</taxon>
    </lineage>
</organism>
<proteinExistence type="predicted"/>
<evidence type="ECO:0000313" key="1">
    <source>
        <dbReference type="EMBL" id="CAG8563033.1"/>
    </source>
</evidence>
<gene>
    <name evidence="1" type="ORF">SPELUC_LOCUS5683</name>
</gene>
<keyword evidence="2" id="KW-1185">Reference proteome</keyword>
<evidence type="ECO:0000313" key="2">
    <source>
        <dbReference type="Proteomes" id="UP000789366"/>
    </source>
</evidence>
<dbReference type="EMBL" id="CAJVPW010005982">
    <property type="protein sequence ID" value="CAG8563033.1"/>
    <property type="molecule type" value="Genomic_DNA"/>
</dbReference>
<comment type="caution">
    <text evidence="1">The sequence shown here is derived from an EMBL/GenBank/DDBJ whole genome shotgun (WGS) entry which is preliminary data.</text>
</comment>